<comment type="caution">
    <text evidence="1">The sequence shown here is derived from an EMBL/GenBank/DDBJ whole genome shotgun (WGS) entry which is preliminary data.</text>
</comment>
<dbReference type="EMBL" id="SSCJ01000008">
    <property type="protein sequence ID" value="MDI4510350.1"/>
    <property type="molecule type" value="Genomic_DNA"/>
</dbReference>
<proteinExistence type="predicted"/>
<protein>
    <submittedName>
        <fullName evidence="1">Uncharacterized protein</fullName>
    </submittedName>
</protein>
<dbReference type="AlphaFoldDB" id="A0AAW6TI95"/>
<sequence>MRYAPTSEYEQQAQYFLANIYAGSNGIAANARLSYRSYLIQPFIDGFLTAIALFFANCTNYNAYAPNVAKMRYAAPRLRSRICRMIEL</sequence>
<name>A0AAW6TI95_FAUOS</name>
<organism evidence="1">
    <name type="scientific">Faucicola osloensis</name>
    <name type="common">Moraxella osloensis</name>
    <dbReference type="NCBI Taxonomy" id="34062"/>
    <lineage>
        <taxon>Bacteria</taxon>
        <taxon>Pseudomonadati</taxon>
        <taxon>Pseudomonadota</taxon>
        <taxon>Gammaproteobacteria</taxon>
        <taxon>Moraxellales</taxon>
        <taxon>Moraxellaceae</taxon>
        <taxon>Faucicola</taxon>
    </lineage>
</organism>
<reference evidence="1" key="1">
    <citation type="submission" date="2019-04" db="EMBL/GenBank/DDBJ databases">
        <title>Moraxella osloensis CCUG 73412, isolated from corneal scrapings as causative agent of keratitis.</title>
        <authorList>
            <person name="Connolly G."/>
            <person name="Jaen-Luchoro D."/>
            <person name="Pinyeiro-Iglesias B."/>
            <person name="Curry A."/>
            <person name="Knowles S."/>
            <person name="Moore E.R.B."/>
        </authorList>
    </citation>
    <scope>NUCLEOTIDE SEQUENCE</scope>
    <source>
        <strain evidence="1">CCUG 73412</strain>
    </source>
</reference>
<accession>A0AAW6TI95</accession>
<evidence type="ECO:0000313" key="1">
    <source>
        <dbReference type="EMBL" id="MDI4510350.1"/>
    </source>
</evidence>
<gene>
    <name evidence="1" type="ORF">E6P75_09040</name>
</gene>